<feature type="domain" description="Acyl-CoA dehydrogenase/oxidase N-terminal" evidence="2">
    <location>
        <begin position="40"/>
        <end position="118"/>
    </location>
</feature>
<dbReference type="Gene3D" id="2.40.110.10">
    <property type="entry name" value="Butyryl-CoA Dehydrogenase, subunit A, domain 2"/>
    <property type="match status" value="1"/>
</dbReference>
<dbReference type="PANTHER" id="PTHR43884">
    <property type="entry name" value="ACYL-COA DEHYDROGENASE"/>
    <property type="match status" value="1"/>
</dbReference>
<dbReference type="PIRSF" id="PIRSF016578">
    <property type="entry name" value="HsaA"/>
    <property type="match status" value="1"/>
</dbReference>
<dbReference type="RefSeq" id="WP_310056555.1">
    <property type="nucleotide sequence ID" value="NZ_JAVDVQ010000007.1"/>
</dbReference>
<sequence length="414" mass="44730">MSQTLLETTSLESTGRLHVSDDVPALLARIDEITPLLTSQADQNEELGRLTDKAVQALHDCGVFRLGIPRELGGYEASPRQVIEVIEKLSYADASTGWAVMALQMITGTTAAYQGKDATDELFADGGYHLMAGQGTRMGTARKVDGGYRLTGSWSFASGLPHASHIHTAAVVVETGQPLVFTLPKEQATIVDNWDVMGLKASGSIDYSCEDLFVPESYTYDVTTKESVYGGALYRTGLANMSGINHAGWALGVGRRMLDEMKALAQKKSGAPGTSVDTDQFAAEYATAEAKLRSARAFVFDVWRDNEATLDSGELLSADQETLTRLALNNATWSAHEVCMTVYKWAATAALRHGDLQRFFRDMHAGTQHMTSGPVVLQACGRMLSGLAKNAEWVFFSLVEKAPAEKSTVTEAGK</sequence>
<dbReference type="InterPro" id="IPR009100">
    <property type="entry name" value="AcylCoA_DH/oxidase_NM_dom_sf"/>
</dbReference>
<dbReference type="SUPFAM" id="SSF47203">
    <property type="entry name" value="Acyl-CoA dehydrogenase C-terminal domain-like"/>
    <property type="match status" value="1"/>
</dbReference>
<evidence type="ECO:0000313" key="5">
    <source>
        <dbReference type="Proteomes" id="UP001252243"/>
    </source>
</evidence>
<comment type="caution">
    <text evidence="4">The sequence shown here is derived from an EMBL/GenBank/DDBJ whole genome shotgun (WGS) entry which is preliminary data.</text>
</comment>
<dbReference type="Pfam" id="PF02771">
    <property type="entry name" value="Acyl-CoA_dh_N"/>
    <property type="match status" value="1"/>
</dbReference>
<dbReference type="EMBL" id="JAVDVQ010000007">
    <property type="protein sequence ID" value="MDR7082820.1"/>
    <property type="molecule type" value="Genomic_DNA"/>
</dbReference>
<dbReference type="InterPro" id="IPR037069">
    <property type="entry name" value="AcylCoA_DH/ox_N_sf"/>
</dbReference>
<dbReference type="Gene3D" id="1.10.540.10">
    <property type="entry name" value="Acyl-CoA dehydrogenase/oxidase, N-terminal domain"/>
    <property type="match status" value="1"/>
</dbReference>
<dbReference type="PANTHER" id="PTHR43884:SF25">
    <property type="entry name" value="ACYL-COA DEHYDROGENASE YDBM-RELATED"/>
    <property type="match status" value="1"/>
</dbReference>
<evidence type="ECO:0000259" key="2">
    <source>
        <dbReference type="Pfam" id="PF02771"/>
    </source>
</evidence>
<evidence type="ECO:0000313" key="4">
    <source>
        <dbReference type="EMBL" id="MDR7082820.1"/>
    </source>
</evidence>
<dbReference type="Proteomes" id="UP001252243">
    <property type="component" value="Unassembled WGS sequence"/>
</dbReference>
<proteinExistence type="predicted"/>
<dbReference type="Pfam" id="PF08028">
    <property type="entry name" value="Acyl-CoA_dh_2"/>
    <property type="match status" value="1"/>
</dbReference>
<feature type="domain" description="Acyl-CoA dehydrogenase C-terminal" evidence="3">
    <location>
        <begin position="246"/>
        <end position="370"/>
    </location>
</feature>
<protein>
    <submittedName>
        <fullName evidence="4">Alkylation response protein AidB-like acyl-CoA dehydrogenase</fullName>
    </submittedName>
</protein>
<reference evidence="4 5" key="1">
    <citation type="submission" date="2023-07" db="EMBL/GenBank/DDBJ databases">
        <title>Sorghum-associated microbial communities from plants grown in Nebraska, USA.</title>
        <authorList>
            <person name="Schachtman D."/>
        </authorList>
    </citation>
    <scope>NUCLEOTIDE SEQUENCE [LARGE SCALE GENOMIC DNA]</scope>
    <source>
        <strain evidence="4 5">BE167</strain>
    </source>
</reference>
<dbReference type="InterPro" id="IPR036250">
    <property type="entry name" value="AcylCo_DH-like_C"/>
</dbReference>
<gene>
    <name evidence="4" type="ORF">J2X01_002110</name>
</gene>
<accession>A0ABU1UCF4</accession>
<name>A0ABU1UCF4_9MICC</name>
<dbReference type="InterPro" id="IPR013786">
    <property type="entry name" value="AcylCoA_DH/ox_N"/>
</dbReference>
<keyword evidence="5" id="KW-1185">Reference proteome</keyword>
<evidence type="ECO:0000259" key="3">
    <source>
        <dbReference type="Pfam" id="PF08028"/>
    </source>
</evidence>
<organism evidence="4 5">
    <name type="scientific">Arthrobacter ginsengisoli</name>
    <dbReference type="NCBI Taxonomy" id="1356565"/>
    <lineage>
        <taxon>Bacteria</taxon>
        <taxon>Bacillati</taxon>
        <taxon>Actinomycetota</taxon>
        <taxon>Actinomycetes</taxon>
        <taxon>Micrococcales</taxon>
        <taxon>Micrococcaceae</taxon>
        <taxon>Arthrobacter</taxon>
    </lineage>
</organism>
<dbReference type="InterPro" id="IPR046373">
    <property type="entry name" value="Acyl-CoA_Oxase/DH_mid-dom_sf"/>
</dbReference>
<dbReference type="SUPFAM" id="SSF56645">
    <property type="entry name" value="Acyl-CoA dehydrogenase NM domain-like"/>
    <property type="match status" value="1"/>
</dbReference>
<dbReference type="Gene3D" id="1.20.140.10">
    <property type="entry name" value="Butyryl-CoA Dehydrogenase, subunit A, domain 3"/>
    <property type="match status" value="1"/>
</dbReference>
<evidence type="ECO:0000256" key="1">
    <source>
        <dbReference type="ARBA" id="ARBA00023002"/>
    </source>
</evidence>
<keyword evidence="1" id="KW-0560">Oxidoreductase</keyword>
<dbReference type="InterPro" id="IPR013107">
    <property type="entry name" value="Acyl-CoA_DH_C"/>
</dbReference>